<evidence type="ECO:0000256" key="3">
    <source>
        <dbReference type="ARBA" id="ARBA00023315"/>
    </source>
</evidence>
<dbReference type="EMBL" id="KQ419792">
    <property type="protein sequence ID" value="KOF82345.1"/>
    <property type="molecule type" value="Genomic_DNA"/>
</dbReference>
<dbReference type="GO" id="GO:0008374">
    <property type="term" value="F:O-acyltransferase activity"/>
    <property type="evidence" value="ECO:0007669"/>
    <property type="project" value="InterPro"/>
</dbReference>
<evidence type="ECO:0000256" key="1">
    <source>
        <dbReference type="ARBA" id="ARBA00005420"/>
    </source>
</evidence>
<dbReference type="InterPro" id="IPR007130">
    <property type="entry name" value="DAGAT"/>
</dbReference>
<keyword evidence="2" id="KW-0808">Transferase</keyword>
<sequence length="45" mass="5193">MAEWLQVKFTKYTGIAPVIFHGRGIFNYTFGIVPFRKPINTVGNY</sequence>
<dbReference type="STRING" id="37653.A0A0L8H0K8"/>
<name>A0A0L8H0K8_OCTBM</name>
<comment type="similarity">
    <text evidence="1">Belongs to the diacylglycerol acyltransferase family.</text>
</comment>
<dbReference type="Pfam" id="PF03982">
    <property type="entry name" value="DAGAT"/>
    <property type="match status" value="1"/>
</dbReference>
<organism evidence="4">
    <name type="scientific">Octopus bimaculoides</name>
    <name type="common">California two-spotted octopus</name>
    <dbReference type="NCBI Taxonomy" id="37653"/>
    <lineage>
        <taxon>Eukaryota</taxon>
        <taxon>Metazoa</taxon>
        <taxon>Spiralia</taxon>
        <taxon>Lophotrochozoa</taxon>
        <taxon>Mollusca</taxon>
        <taxon>Cephalopoda</taxon>
        <taxon>Coleoidea</taxon>
        <taxon>Octopodiformes</taxon>
        <taxon>Octopoda</taxon>
        <taxon>Incirrata</taxon>
        <taxon>Octopodidae</taxon>
        <taxon>Octopus</taxon>
    </lineage>
</organism>
<keyword evidence="3" id="KW-0012">Acyltransferase</keyword>
<evidence type="ECO:0000313" key="4">
    <source>
        <dbReference type="EMBL" id="KOF82345.1"/>
    </source>
</evidence>
<evidence type="ECO:0000256" key="2">
    <source>
        <dbReference type="ARBA" id="ARBA00022679"/>
    </source>
</evidence>
<proteinExistence type="inferred from homology"/>
<protein>
    <submittedName>
        <fullName evidence="4">Uncharacterized protein</fullName>
    </submittedName>
</protein>
<reference evidence="4" key="1">
    <citation type="submission" date="2015-07" db="EMBL/GenBank/DDBJ databases">
        <title>MeaNS - Measles Nucleotide Surveillance Program.</title>
        <authorList>
            <person name="Tran T."/>
            <person name="Druce J."/>
        </authorList>
    </citation>
    <scope>NUCLEOTIDE SEQUENCE</scope>
    <source>
        <strain evidence="4">UCB-OBI-ISO-001</strain>
        <tissue evidence="4">Gonad</tissue>
    </source>
</reference>
<dbReference type="AlphaFoldDB" id="A0A0L8H0K8"/>
<gene>
    <name evidence="4" type="ORF">OCBIM_22025411mg</name>
</gene>
<accession>A0A0L8H0K8</accession>